<dbReference type="PANTHER" id="PTHR43272">
    <property type="entry name" value="LONG-CHAIN-FATTY-ACID--COA LIGASE"/>
    <property type="match status" value="1"/>
</dbReference>
<keyword evidence="1" id="KW-0436">Ligase</keyword>
<evidence type="ECO:0000256" key="4">
    <source>
        <dbReference type="ARBA" id="ARBA00026121"/>
    </source>
</evidence>
<evidence type="ECO:0000256" key="2">
    <source>
        <dbReference type="ARBA" id="ARBA00022832"/>
    </source>
</evidence>
<evidence type="ECO:0000256" key="1">
    <source>
        <dbReference type="ARBA" id="ARBA00022598"/>
    </source>
</evidence>
<dbReference type="EC" id="6.2.1.3" evidence="4"/>
<evidence type="ECO:0000256" key="3">
    <source>
        <dbReference type="ARBA" id="ARBA00023098"/>
    </source>
</evidence>
<gene>
    <name evidence="6" type="ORF">G9C98_003223</name>
</gene>
<dbReference type="GO" id="GO:0005783">
    <property type="term" value="C:endoplasmic reticulum"/>
    <property type="evidence" value="ECO:0007669"/>
    <property type="project" value="TreeGrafter"/>
</dbReference>
<reference evidence="6" key="2">
    <citation type="submission" date="2021-04" db="EMBL/GenBank/DDBJ databases">
        <title>Genome-wide patterns of bracovirus chromosomal integration into multiple host tissues during parasitism.</title>
        <authorList>
            <person name="Chebbi M.A.C."/>
        </authorList>
    </citation>
    <scope>NUCLEOTIDE SEQUENCE</scope>
    <source>
        <tissue evidence="6">Whole body</tissue>
    </source>
</reference>
<keyword evidence="3" id="KW-0443">Lipid metabolism</keyword>
<evidence type="ECO:0000259" key="5">
    <source>
        <dbReference type="Pfam" id="PF00501"/>
    </source>
</evidence>
<accession>A0A8J5RD80</accession>
<proteinExistence type="predicted"/>
<dbReference type="AlphaFoldDB" id="A0A8J5RD80"/>
<dbReference type="Proteomes" id="UP000729913">
    <property type="component" value="Unassembled WGS sequence"/>
</dbReference>
<name>A0A8J5RD80_9HYME</name>
<dbReference type="InterPro" id="IPR000873">
    <property type="entry name" value="AMP-dep_synth/lig_dom"/>
</dbReference>
<dbReference type="OrthoDB" id="3633556at2759"/>
<dbReference type="EMBL" id="JAAOIC020000039">
    <property type="protein sequence ID" value="KAG8038916.1"/>
    <property type="molecule type" value="Genomic_DNA"/>
</dbReference>
<dbReference type="GO" id="GO:0016020">
    <property type="term" value="C:membrane"/>
    <property type="evidence" value="ECO:0007669"/>
    <property type="project" value="TreeGrafter"/>
</dbReference>
<feature type="domain" description="AMP-dependent synthetase/ligase" evidence="5">
    <location>
        <begin position="46"/>
        <end position="108"/>
    </location>
</feature>
<dbReference type="PANTHER" id="PTHR43272:SF32">
    <property type="entry name" value="AMP-DEPENDENT SYNTHETASE_LIGASE DOMAIN-CONTAINING PROTEIN"/>
    <property type="match status" value="1"/>
</dbReference>
<dbReference type="GO" id="GO:0004467">
    <property type="term" value="F:long-chain fatty acid-CoA ligase activity"/>
    <property type="evidence" value="ECO:0007669"/>
    <property type="project" value="UniProtKB-EC"/>
</dbReference>
<evidence type="ECO:0000313" key="6">
    <source>
        <dbReference type="EMBL" id="KAG8038916.1"/>
    </source>
</evidence>
<organism evidence="6 7">
    <name type="scientific">Cotesia typhae</name>
    <dbReference type="NCBI Taxonomy" id="2053667"/>
    <lineage>
        <taxon>Eukaryota</taxon>
        <taxon>Metazoa</taxon>
        <taxon>Ecdysozoa</taxon>
        <taxon>Arthropoda</taxon>
        <taxon>Hexapoda</taxon>
        <taxon>Insecta</taxon>
        <taxon>Pterygota</taxon>
        <taxon>Neoptera</taxon>
        <taxon>Endopterygota</taxon>
        <taxon>Hymenoptera</taxon>
        <taxon>Apocrita</taxon>
        <taxon>Ichneumonoidea</taxon>
        <taxon>Braconidae</taxon>
        <taxon>Microgastrinae</taxon>
        <taxon>Cotesia</taxon>
    </lineage>
</organism>
<comment type="caution">
    <text evidence="6">The sequence shown here is derived from an EMBL/GenBank/DDBJ whole genome shotgun (WGS) entry which is preliminary data.</text>
</comment>
<keyword evidence="2" id="KW-0276">Fatty acid metabolism</keyword>
<protein>
    <recommendedName>
        <fullName evidence="4">long-chain-fatty-acid--CoA ligase</fullName>
        <ecNumber evidence="4">6.2.1.3</ecNumber>
    </recommendedName>
</protein>
<dbReference type="Pfam" id="PF00501">
    <property type="entry name" value="AMP-binding"/>
    <property type="match status" value="1"/>
</dbReference>
<keyword evidence="7" id="KW-1185">Reference proteome</keyword>
<evidence type="ECO:0000313" key="7">
    <source>
        <dbReference type="Proteomes" id="UP000729913"/>
    </source>
</evidence>
<sequence length="221" mass="24682">MLVARNNGPIKTWIATWAKTQGLYYNMNKMNGVDYKTWGYLLLNDMPIMEAYGMSECAGAHTLSTENKYRLGSVGAVLKGLKTKLDHPDDCGEGEICMGGRHVFMGYLNAPEKTKEAKDDNVQIEQVLLKELPALSNAMLTEMDPDTGEPLDALLPTTISWAKSIGSKAKTLSEVLNTRDPLIYKEIDDAIKRTNEQATSNAQKYKNSLSCFTIFQFRQEN</sequence>
<reference evidence="6" key="1">
    <citation type="submission" date="2020-03" db="EMBL/GenBank/DDBJ databases">
        <authorList>
            <person name="Chebbi M.A."/>
            <person name="Drezen J.M."/>
        </authorList>
    </citation>
    <scope>NUCLEOTIDE SEQUENCE</scope>
    <source>
        <tissue evidence="6">Whole body</tissue>
    </source>
</reference>